<dbReference type="Gene3D" id="2.120.10.30">
    <property type="entry name" value="TolB, C-terminal domain"/>
    <property type="match status" value="1"/>
</dbReference>
<keyword evidence="3" id="KW-0862">Zinc</keyword>
<evidence type="ECO:0000313" key="6">
    <source>
        <dbReference type="Proteomes" id="UP000199093"/>
    </source>
</evidence>
<evidence type="ECO:0000256" key="1">
    <source>
        <dbReference type="ARBA" id="ARBA00008853"/>
    </source>
</evidence>
<name>A0A1G8PDL9_9RHOB</name>
<gene>
    <name evidence="5" type="ORF">SAMN04487993_101276</name>
</gene>
<feature type="binding site" evidence="3">
    <location>
        <position position="96"/>
    </location>
    <ligand>
        <name>substrate</name>
    </ligand>
</feature>
<dbReference type="GO" id="GO:0005509">
    <property type="term" value="F:calcium ion binding"/>
    <property type="evidence" value="ECO:0007669"/>
    <property type="project" value="TreeGrafter"/>
</dbReference>
<feature type="binding site" evidence="3">
    <location>
        <position position="13"/>
    </location>
    <ligand>
        <name>a divalent metal cation</name>
        <dbReference type="ChEBI" id="CHEBI:60240"/>
    </ligand>
</feature>
<feature type="active site" description="Proton donor/acceptor" evidence="2">
    <location>
        <position position="193"/>
    </location>
</feature>
<organism evidence="5 6">
    <name type="scientific">Salipiger marinus</name>
    <dbReference type="NCBI Taxonomy" id="555512"/>
    <lineage>
        <taxon>Bacteria</taxon>
        <taxon>Pseudomonadati</taxon>
        <taxon>Pseudomonadota</taxon>
        <taxon>Alphaproteobacteria</taxon>
        <taxon>Rhodobacterales</taxon>
        <taxon>Roseobacteraceae</taxon>
        <taxon>Salipiger</taxon>
    </lineage>
</organism>
<dbReference type="OrthoDB" id="2633250at2"/>
<dbReference type="InterPro" id="IPR011042">
    <property type="entry name" value="6-blade_b-propeller_TolB-like"/>
</dbReference>
<evidence type="ECO:0000256" key="2">
    <source>
        <dbReference type="PIRSR" id="PIRSR605511-1"/>
    </source>
</evidence>
<dbReference type="PRINTS" id="PR01790">
    <property type="entry name" value="SMP30FAMILY"/>
</dbReference>
<reference evidence="6" key="1">
    <citation type="submission" date="2016-10" db="EMBL/GenBank/DDBJ databases">
        <authorList>
            <person name="Varghese N."/>
            <person name="Submissions S."/>
        </authorList>
    </citation>
    <scope>NUCLEOTIDE SEQUENCE [LARGE SCALE GENOMIC DNA]</scope>
    <source>
        <strain evidence="6">DSM 26424</strain>
    </source>
</reference>
<feature type="binding site" evidence="3">
    <location>
        <position position="143"/>
    </location>
    <ligand>
        <name>a divalent metal cation</name>
        <dbReference type="ChEBI" id="CHEBI:60240"/>
    </ligand>
</feature>
<dbReference type="Pfam" id="PF08450">
    <property type="entry name" value="SGL"/>
    <property type="match status" value="1"/>
</dbReference>
<keyword evidence="3" id="KW-0479">Metal-binding</keyword>
<dbReference type="GO" id="GO:0004341">
    <property type="term" value="F:gluconolactonase activity"/>
    <property type="evidence" value="ECO:0007669"/>
    <property type="project" value="TreeGrafter"/>
</dbReference>
<accession>A0A1G8PDL9</accession>
<dbReference type="SUPFAM" id="SSF63829">
    <property type="entry name" value="Calcium-dependent phosphotriesterase"/>
    <property type="match status" value="1"/>
</dbReference>
<dbReference type="AlphaFoldDB" id="A0A1G8PDL9"/>
<dbReference type="RefSeq" id="WP_089848323.1">
    <property type="nucleotide sequence ID" value="NZ_FNEJ01000012.1"/>
</dbReference>
<feature type="binding site" evidence="3">
    <location>
        <position position="98"/>
    </location>
    <ligand>
        <name>substrate</name>
    </ligand>
</feature>
<proteinExistence type="inferred from homology"/>
<dbReference type="PANTHER" id="PTHR10907:SF47">
    <property type="entry name" value="REGUCALCIN"/>
    <property type="match status" value="1"/>
</dbReference>
<evidence type="ECO:0000259" key="4">
    <source>
        <dbReference type="Pfam" id="PF08450"/>
    </source>
</evidence>
<dbReference type="GO" id="GO:0019853">
    <property type="term" value="P:L-ascorbic acid biosynthetic process"/>
    <property type="evidence" value="ECO:0007669"/>
    <property type="project" value="TreeGrafter"/>
</dbReference>
<sequence>MEPFDQRICALGEGPLWHPLRQELFWFDITGRRLLSHHPESGARHDLALPQMCSAAAWIDRDRLLVASDSALLVLDLRHGALTPLVDLEADNPVTRSNDGRCDPWGGFWIGTMGKSAEHGAGALYRFHQGELRRLAAGLSIPNAICFAPDRSRAYFADTAAGLLYRFRLDDHGWPVKAPGVLVDFSRLGLAPDGAVTDAEGTLWVALWGEGAVIRVSPDGTLGDRVTLPAPHSTCPAFGGPDLTTLYVTSATQGLTDAARAEHPLSGATFALPQAGQGRAEPAFLLTGDRP</sequence>
<evidence type="ECO:0000256" key="3">
    <source>
        <dbReference type="PIRSR" id="PIRSR605511-2"/>
    </source>
</evidence>
<dbReference type="InterPro" id="IPR005511">
    <property type="entry name" value="SMP-30"/>
</dbReference>
<dbReference type="EMBL" id="FNEJ01000012">
    <property type="protein sequence ID" value="SDI90594.1"/>
    <property type="molecule type" value="Genomic_DNA"/>
</dbReference>
<dbReference type="STRING" id="555512.SAMN04487993_101276"/>
<keyword evidence="6" id="KW-1185">Reference proteome</keyword>
<protein>
    <submittedName>
        <fullName evidence="5">Sugar lactone lactonase YvrE</fullName>
    </submittedName>
</protein>
<dbReference type="Proteomes" id="UP000199093">
    <property type="component" value="Unassembled WGS sequence"/>
</dbReference>
<evidence type="ECO:0000313" key="5">
    <source>
        <dbReference type="EMBL" id="SDI90594.1"/>
    </source>
</evidence>
<feature type="domain" description="SMP-30/Gluconolactonase/LRE-like region" evidence="4">
    <location>
        <begin position="11"/>
        <end position="252"/>
    </location>
</feature>
<dbReference type="PANTHER" id="PTHR10907">
    <property type="entry name" value="REGUCALCIN"/>
    <property type="match status" value="1"/>
</dbReference>
<comment type="similarity">
    <text evidence="1">Belongs to the SMP-30/CGR1 family.</text>
</comment>
<feature type="binding site" evidence="3">
    <location>
        <position position="193"/>
    </location>
    <ligand>
        <name>a divalent metal cation</name>
        <dbReference type="ChEBI" id="CHEBI:60240"/>
    </ligand>
</feature>
<comment type="cofactor">
    <cofactor evidence="3">
        <name>Zn(2+)</name>
        <dbReference type="ChEBI" id="CHEBI:29105"/>
    </cofactor>
    <text evidence="3">Binds 1 divalent metal cation per subunit.</text>
</comment>
<dbReference type="InterPro" id="IPR013658">
    <property type="entry name" value="SGL"/>
</dbReference>